<dbReference type="InterPro" id="IPR010753">
    <property type="entry name" value="DUF1330"/>
</dbReference>
<dbReference type="Pfam" id="PF07045">
    <property type="entry name" value="DUF1330"/>
    <property type="match status" value="1"/>
</dbReference>
<proteinExistence type="predicted"/>
<protein>
    <submittedName>
        <fullName evidence="2">DUF1330 domain-containing protein</fullName>
    </submittedName>
</protein>
<accession>A0A3S9HI25</accession>
<evidence type="ECO:0000259" key="1">
    <source>
        <dbReference type="Pfam" id="PF07045"/>
    </source>
</evidence>
<dbReference type="AlphaFoldDB" id="A0A3S9HI25"/>
<feature type="domain" description="DUF1330" evidence="1">
    <location>
        <begin position="2"/>
        <end position="92"/>
    </location>
</feature>
<evidence type="ECO:0000313" key="3">
    <source>
        <dbReference type="Proteomes" id="UP000275663"/>
    </source>
</evidence>
<dbReference type="SUPFAM" id="SSF54909">
    <property type="entry name" value="Dimeric alpha+beta barrel"/>
    <property type="match status" value="1"/>
</dbReference>
<dbReference type="InterPro" id="IPR011008">
    <property type="entry name" value="Dimeric_a/b-barrel"/>
</dbReference>
<reference evidence="2 3" key="1">
    <citation type="journal article" date="2011" name="Int. J. Syst. Evol. Microbiol.">
        <title>Description of Undibacterium oligocarboniphilum sp. nov., isolated from purified water, and Undibacterium pigrum strain CCUG 49012 as the type strain of Undibacterium parvum sp. nov., and emended descriptions of the genus Undibacterium and the species Undibacterium pigrum.</title>
        <authorList>
            <person name="Eder W."/>
            <person name="Wanner G."/>
            <person name="Ludwig W."/>
            <person name="Busse H.J."/>
            <person name="Ziemke-Kageler F."/>
            <person name="Lang E."/>
        </authorList>
    </citation>
    <scope>NUCLEOTIDE SEQUENCE [LARGE SCALE GENOMIC DNA]</scope>
    <source>
        <strain evidence="2 3">DSM 23061</strain>
    </source>
</reference>
<name>A0A3S9HI25_9BURK</name>
<dbReference type="PANTHER" id="PTHR41521:SF4">
    <property type="entry name" value="BLR0684 PROTEIN"/>
    <property type="match status" value="1"/>
</dbReference>
<gene>
    <name evidence="2" type="ORF">EJN92_07030</name>
</gene>
<dbReference type="KEGG" id="upv:EJN92_07030"/>
<sequence length="95" mass="10771">MPAYITVDFSPTDKEKLQEYGAAVPASLTKFSGEYLVKGPAEQLFGDTEFQMQVILTFPSRELALAWYHSPDYQTLVPLRNAAMRSEFRLVHSVQ</sequence>
<evidence type="ECO:0000313" key="2">
    <source>
        <dbReference type="EMBL" id="AZP11771.1"/>
    </source>
</evidence>
<dbReference type="OrthoDB" id="516779at2"/>
<organism evidence="2 3">
    <name type="scientific">Undibacterium parvum</name>
    <dbReference type="NCBI Taxonomy" id="401471"/>
    <lineage>
        <taxon>Bacteria</taxon>
        <taxon>Pseudomonadati</taxon>
        <taxon>Pseudomonadota</taxon>
        <taxon>Betaproteobacteria</taxon>
        <taxon>Burkholderiales</taxon>
        <taxon>Oxalobacteraceae</taxon>
        <taxon>Undibacterium</taxon>
    </lineage>
</organism>
<dbReference type="RefSeq" id="WP_126127156.1">
    <property type="nucleotide sequence ID" value="NZ_CP034464.1"/>
</dbReference>
<dbReference type="Gene3D" id="3.30.70.100">
    <property type="match status" value="1"/>
</dbReference>
<dbReference type="EMBL" id="CP034464">
    <property type="protein sequence ID" value="AZP11771.1"/>
    <property type="molecule type" value="Genomic_DNA"/>
</dbReference>
<dbReference type="PANTHER" id="PTHR41521">
    <property type="match status" value="1"/>
</dbReference>
<dbReference type="Proteomes" id="UP000275663">
    <property type="component" value="Chromosome"/>
</dbReference>
<keyword evidence="3" id="KW-1185">Reference proteome</keyword>